<sequence>MTSRRQIINIFDPPYSAYDLEGVVQNELQLLNISYDR</sequence>
<proteinExistence type="predicted"/>
<feature type="non-terminal residue" evidence="1">
    <location>
        <position position="37"/>
    </location>
</feature>
<reference evidence="1" key="1">
    <citation type="submission" date="2018-05" db="EMBL/GenBank/DDBJ databases">
        <authorList>
            <person name="Lanie J.A."/>
            <person name="Ng W.-L."/>
            <person name="Kazmierczak K.M."/>
            <person name="Andrzejewski T.M."/>
            <person name="Davidsen T.M."/>
            <person name="Wayne K.J."/>
            <person name="Tettelin H."/>
            <person name="Glass J.I."/>
            <person name="Rusch D."/>
            <person name="Podicherti R."/>
            <person name="Tsui H.-C.T."/>
            <person name="Winkler M.E."/>
        </authorList>
    </citation>
    <scope>NUCLEOTIDE SEQUENCE</scope>
</reference>
<gene>
    <name evidence="1" type="ORF">METZ01_LOCUS216556</name>
</gene>
<organism evidence="1">
    <name type="scientific">marine metagenome</name>
    <dbReference type="NCBI Taxonomy" id="408172"/>
    <lineage>
        <taxon>unclassified sequences</taxon>
        <taxon>metagenomes</taxon>
        <taxon>ecological metagenomes</taxon>
    </lineage>
</organism>
<evidence type="ECO:0000313" key="1">
    <source>
        <dbReference type="EMBL" id="SVB63702.1"/>
    </source>
</evidence>
<name>A0A382FM54_9ZZZZ</name>
<dbReference type="AlphaFoldDB" id="A0A382FM54"/>
<protein>
    <submittedName>
        <fullName evidence="1">Uncharacterized protein</fullName>
    </submittedName>
</protein>
<accession>A0A382FM54</accession>
<dbReference type="EMBL" id="UINC01050579">
    <property type="protein sequence ID" value="SVB63702.1"/>
    <property type="molecule type" value="Genomic_DNA"/>
</dbReference>